<dbReference type="RefSeq" id="WP_313542959.1">
    <property type="nucleotide sequence ID" value="NZ_CP134880.1"/>
</dbReference>
<name>A0AA96JAI6_9MICO</name>
<accession>A0AA96JAI6</accession>
<evidence type="ECO:0000256" key="1">
    <source>
        <dbReference type="SAM" id="SignalP"/>
    </source>
</evidence>
<sequence>MSRWLPAVHTSALVLTVAASLCACSSGSPQSSPDESSSASSSAVEAPDFEGPYAAEFASAYAAASSVAVRDALEDGEITDAEYAEMTDQFSSCLGDQGIEFGGFNADGGFQTTGGAPGADVESIVSECSHQVGEDSIGALYTLMAGNPENQDTATIMAACLVERGVEPAGYGADDYAADVSTWGDPTTMTDDFAAALQACNSDPLGLLREQ</sequence>
<dbReference type="PROSITE" id="PS51257">
    <property type="entry name" value="PROKAR_LIPOPROTEIN"/>
    <property type="match status" value="1"/>
</dbReference>
<dbReference type="KEGG" id="dcp:RN607_12600"/>
<dbReference type="Proteomes" id="UP001303408">
    <property type="component" value="Chromosome"/>
</dbReference>
<feature type="chain" id="PRO_5041688920" description="Lipoprotein" evidence="1">
    <location>
        <begin position="24"/>
        <end position="211"/>
    </location>
</feature>
<protein>
    <recommendedName>
        <fullName evidence="3">Lipoprotein</fullName>
    </recommendedName>
</protein>
<dbReference type="EMBL" id="CP134880">
    <property type="protein sequence ID" value="WNM27028.1"/>
    <property type="molecule type" value="Genomic_DNA"/>
</dbReference>
<feature type="signal peptide" evidence="1">
    <location>
        <begin position="1"/>
        <end position="23"/>
    </location>
</feature>
<evidence type="ECO:0000313" key="2">
    <source>
        <dbReference type="EMBL" id="WNM27028.1"/>
    </source>
</evidence>
<dbReference type="AlphaFoldDB" id="A0AA96JAI6"/>
<proteinExistence type="predicted"/>
<reference evidence="2" key="1">
    <citation type="submission" date="2023-09" db="EMBL/GenBank/DDBJ databases">
        <title>Demequina sp. a novel bacteria isolated from Capsicum annuum.</title>
        <authorList>
            <person name="Humaira Z."/>
            <person name="Lee J."/>
            <person name="Cho D."/>
        </authorList>
    </citation>
    <scope>NUCLEOTIDE SEQUENCE</scope>
    <source>
        <strain evidence="2">PMTSA13</strain>
    </source>
</reference>
<gene>
    <name evidence="2" type="ORF">RN607_12600</name>
</gene>
<keyword evidence="1" id="KW-0732">Signal</keyword>
<organism evidence="2">
    <name type="scientific">Demequina capsici</name>
    <dbReference type="NCBI Taxonomy" id="3075620"/>
    <lineage>
        <taxon>Bacteria</taxon>
        <taxon>Bacillati</taxon>
        <taxon>Actinomycetota</taxon>
        <taxon>Actinomycetes</taxon>
        <taxon>Micrococcales</taxon>
        <taxon>Demequinaceae</taxon>
        <taxon>Demequina</taxon>
    </lineage>
</organism>
<evidence type="ECO:0008006" key="3">
    <source>
        <dbReference type="Google" id="ProtNLM"/>
    </source>
</evidence>